<gene>
    <name evidence="1" type="ORF">COC42_05735</name>
</gene>
<comment type="caution">
    <text evidence="1">The sequence shown here is derived from an EMBL/GenBank/DDBJ whole genome shotgun (WGS) entry which is preliminary data.</text>
</comment>
<keyword evidence="2" id="KW-1185">Reference proteome</keyword>
<proteinExistence type="predicted"/>
<dbReference type="AlphaFoldDB" id="A0A2A4B700"/>
<name>A0A2A4B700_9SPHN</name>
<evidence type="ECO:0000313" key="1">
    <source>
        <dbReference type="EMBL" id="PCD03837.1"/>
    </source>
</evidence>
<protein>
    <submittedName>
        <fullName evidence="1">Uncharacterized protein</fullName>
    </submittedName>
</protein>
<sequence length="76" mass="8160">MLISLAASRTELKLVQTRVEDGETLHSLAVACLPERHDPLGDPCLGALAMKPLDRERLGSSFLVLGHRHGPATYAG</sequence>
<dbReference type="EMBL" id="NWMW01000001">
    <property type="protein sequence ID" value="PCD03837.1"/>
    <property type="molecule type" value="Genomic_DNA"/>
</dbReference>
<dbReference type="Proteomes" id="UP000218366">
    <property type="component" value="Unassembled WGS sequence"/>
</dbReference>
<evidence type="ECO:0000313" key="2">
    <source>
        <dbReference type="Proteomes" id="UP000218366"/>
    </source>
</evidence>
<reference evidence="1 2" key="1">
    <citation type="submission" date="2017-09" db="EMBL/GenBank/DDBJ databases">
        <title>Sphingomonas spermidinifaciens 9NM-10, whole genome shotgun sequence.</title>
        <authorList>
            <person name="Feng G."/>
            <person name="Zhu H."/>
        </authorList>
    </citation>
    <scope>NUCLEOTIDE SEQUENCE [LARGE SCALE GENOMIC DNA]</scope>
    <source>
        <strain evidence="1 2">9NM-10</strain>
    </source>
</reference>
<accession>A0A2A4B700</accession>
<organism evidence="1 2">
    <name type="scientific">Sphingomonas spermidinifaciens</name>
    <dbReference type="NCBI Taxonomy" id="1141889"/>
    <lineage>
        <taxon>Bacteria</taxon>
        <taxon>Pseudomonadati</taxon>
        <taxon>Pseudomonadota</taxon>
        <taxon>Alphaproteobacteria</taxon>
        <taxon>Sphingomonadales</taxon>
        <taxon>Sphingomonadaceae</taxon>
        <taxon>Sphingomonas</taxon>
    </lineage>
</organism>